<accession>A0A1E7YWA6</accession>
<evidence type="ECO:0000313" key="3">
    <source>
        <dbReference type="Proteomes" id="UP000243534"/>
    </source>
</evidence>
<name>A0A1E7YWA6_9GAMM</name>
<dbReference type="RefSeq" id="WP_070135668.1">
    <property type="nucleotide sequence ID" value="NZ_LJAM02000335.1"/>
</dbReference>
<evidence type="ECO:0000313" key="4">
    <source>
        <dbReference type="Proteomes" id="UP000244334"/>
    </source>
</evidence>
<dbReference type="EMBL" id="MAYS01000495">
    <property type="protein sequence ID" value="OFC60792.1"/>
    <property type="molecule type" value="Genomic_DNA"/>
</dbReference>
<sequence length="68" mass="8011">MQWRYDKQDRELSLTTKTDNALSSMTSVDECQLWDDRGNCPLSYSSEMEVFPSRIGCRNITAAYRFEY</sequence>
<dbReference type="OrthoDB" id="6626805at2"/>
<dbReference type="AlphaFoldDB" id="A0A1E7YWA6"/>
<dbReference type="Proteomes" id="UP000244334">
    <property type="component" value="Unassembled WGS sequence"/>
</dbReference>
<gene>
    <name evidence="2" type="ORF">ACZ87_02708</name>
    <name evidence="1" type="ORF">BBW68_14245</name>
</gene>
<protein>
    <submittedName>
        <fullName evidence="1">Uncharacterized protein</fullName>
    </submittedName>
</protein>
<organism evidence="1 3">
    <name type="scientific">Candidatus Erwinia dacicola</name>
    <dbReference type="NCBI Taxonomy" id="252393"/>
    <lineage>
        <taxon>Bacteria</taxon>
        <taxon>Pseudomonadati</taxon>
        <taxon>Pseudomonadota</taxon>
        <taxon>Gammaproteobacteria</taxon>
        <taxon>Enterobacterales</taxon>
        <taxon>Erwiniaceae</taxon>
        <taxon>Erwinia</taxon>
    </lineage>
</organism>
<dbReference type="Proteomes" id="UP000243534">
    <property type="component" value="Unassembled WGS sequence"/>
</dbReference>
<proteinExistence type="predicted"/>
<reference evidence="1 3" key="1">
    <citation type="submission" date="2016-07" db="EMBL/GenBank/DDBJ databases">
        <authorList>
            <person name="Yuval B."/>
        </authorList>
    </citation>
    <scope>NUCLEOTIDE SEQUENCE [LARGE SCALE GENOMIC DNA]</scope>
    <source>
        <strain evidence="1 3">IL</strain>
    </source>
</reference>
<dbReference type="EMBL" id="LJAM02000335">
    <property type="protein sequence ID" value="RAP70484.1"/>
    <property type="molecule type" value="Genomic_DNA"/>
</dbReference>
<comment type="caution">
    <text evidence="1">The sequence shown here is derived from an EMBL/GenBank/DDBJ whole genome shotgun (WGS) entry which is preliminary data.</text>
</comment>
<keyword evidence="4" id="KW-1185">Reference proteome</keyword>
<evidence type="ECO:0000313" key="2">
    <source>
        <dbReference type="EMBL" id="RAP70484.1"/>
    </source>
</evidence>
<evidence type="ECO:0000313" key="1">
    <source>
        <dbReference type="EMBL" id="OFC60792.1"/>
    </source>
</evidence>
<reference evidence="2 4" key="2">
    <citation type="submission" date="2018-04" db="EMBL/GenBank/DDBJ databases">
        <title>Genomes of the Obligate Erwinia dacicola and Facultative Enterobacter sp. OLF Endosymbionts of the Olive Fruit fly, Bactrocera oleae.</title>
        <authorList>
            <person name="Estes A.M."/>
            <person name="Hearn D.J."/>
            <person name="Agarwal S."/>
            <person name="Pierson E.A."/>
            <person name="Dunning-Hotopp J.C."/>
        </authorList>
    </citation>
    <scope>NUCLEOTIDE SEQUENCE [LARGE SCALE GENOMIC DNA]</scope>
    <source>
        <strain evidence="2 4">Oroville</strain>
    </source>
</reference>